<organism evidence="2 3">
    <name type="scientific">Aldrovandia affinis</name>
    <dbReference type="NCBI Taxonomy" id="143900"/>
    <lineage>
        <taxon>Eukaryota</taxon>
        <taxon>Metazoa</taxon>
        <taxon>Chordata</taxon>
        <taxon>Craniata</taxon>
        <taxon>Vertebrata</taxon>
        <taxon>Euteleostomi</taxon>
        <taxon>Actinopterygii</taxon>
        <taxon>Neopterygii</taxon>
        <taxon>Teleostei</taxon>
        <taxon>Notacanthiformes</taxon>
        <taxon>Halosauridae</taxon>
        <taxon>Aldrovandia</taxon>
    </lineage>
</organism>
<evidence type="ECO:0000256" key="1">
    <source>
        <dbReference type="SAM" id="MobiDB-lite"/>
    </source>
</evidence>
<gene>
    <name evidence="2" type="ORF">AAFF_G00379830</name>
</gene>
<evidence type="ECO:0000313" key="2">
    <source>
        <dbReference type="EMBL" id="KAJ8362323.1"/>
    </source>
</evidence>
<reference evidence="2" key="1">
    <citation type="journal article" date="2023" name="Science">
        <title>Genome structures resolve the early diversification of teleost fishes.</title>
        <authorList>
            <person name="Parey E."/>
            <person name="Louis A."/>
            <person name="Montfort J."/>
            <person name="Bouchez O."/>
            <person name="Roques C."/>
            <person name="Iampietro C."/>
            <person name="Lluch J."/>
            <person name="Castinel A."/>
            <person name="Donnadieu C."/>
            <person name="Desvignes T."/>
            <person name="Floi Bucao C."/>
            <person name="Jouanno E."/>
            <person name="Wen M."/>
            <person name="Mejri S."/>
            <person name="Dirks R."/>
            <person name="Jansen H."/>
            <person name="Henkel C."/>
            <person name="Chen W.J."/>
            <person name="Zahm M."/>
            <person name="Cabau C."/>
            <person name="Klopp C."/>
            <person name="Thompson A.W."/>
            <person name="Robinson-Rechavi M."/>
            <person name="Braasch I."/>
            <person name="Lecointre G."/>
            <person name="Bobe J."/>
            <person name="Postlethwait J.H."/>
            <person name="Berthelot C."/>
            <person name="Roest Crollius H."/>
            <person name="Guiguen Y."/>
        </authorList>
    </citation>
    <scope>NUCLEOTIDE SEQUENCE</scope>
    <source>
        <strain evidence="2">NC1722</strain>
    </source>
</reference>
<feature type="compositionally biased region" description="Basic residues" evidence="1">
    <location>
        <begin position="67"/>
        <end position="76"/>
    </location>
</feature>
<dbReference type="EMBL" id="JAINUG010000695">
    <property type="protein sequence ID" value="KAJ8362323.1"/>
    <property type="molecule type" value="Genomic_DNA"/>
</dbReference>
<feature type="region of interest" description="Disordered" evidence="1">
    <location>
        <begin position="63"/>
        <end position="90"/>
    </location>
</feature>
<name>A0AAD7R4I9_9TELE</name>
<sequence>MLVHGMLDALACARGKASAVPDSRVTSRGSRLAGHVSAQLRFPARDSGRVSCRRRFVTIGGDPQRANVRRPIRPYRSRAGDVTPRATPGEGHEPVALIILHPWRSVTTMTLSCVRRGGADTTDILARL</sequence>
<evidence type="ECO:0000313" key="3">
    <source>
        <dbReference type="Proteomes" id="UP001221898"/>
    </source>
</evidence>
<dbReference type="Proteomes" id="UP001221898">
    <property type="component" value="Unassembled WGS sequence"/>
</dbReference>
<accession>A0AAD7R4I9</accession>
<comment type="caution">
    <text evidence="2">The sequence shown here is derived from an EMBL/GenBank/DDBJ whole genome shotgun (WGS) entry which is preliminary data.</text>
</comment>
<protein>
    <submittedName>
        <fullName evidence="2">Uncharacterized protein</fullName>
    </submittedName>
</protein>
<dbReference type="AlphaFoldDB" id="A0AAD7R4I9"/>
<keyword evidence="3" id="KW-1185">Reference proteome</keyword>
<proteinExistence type="predicted"/>